<keyword evidence="2" id="KW-0460">Magnesium</keyword>
<dbReference type="STRING" id="504797.SAMN05421678_12930"/>
<evidence type="ECO:0000313" key="5">
    <source>
        <dbReference type="Proteomes" id="UP000199052"/>
    </source>
</evidence>
<dbReference type="SUPFAM" id="SSF56784">
    <property type="entry name" value="HAD-like"/>
    <property type="match status" value="1"/>
</dbReference>
<dbReference type="Pfam" id="PF00702">
    <property type="entry name" value="Hydrolase"/>
    <property type="match status" value="1"/>
</dbReference>
<reference evidence="3 6" key="2">
    <citation type="submission" date="2020-07" db="EMBL/GenBank/DDBJ databases">
        <title>Sequencing the genomes of 1000 actinobacteria strains.</title>
        <authorList>
            <person name="Klenk H.-P."/>
        </authorList>
    </citation>
    <scope>NUCLEOTIDE SEQUENCE [LARGE SCALE GENOMIC DNA]</scope>
    <source>
        <strain evidence="3 6">DSM 45117</strain>
    </source>
</reference>
<dbReference type="InterPro" id="IPR036412">
    <property type="entry name" value="HAD-like_sf"/>
</dbReference>
<dbReference type="Proteomes" id="UP000199052">
    <property type="component" value="Unassembled WGS sequence"/>
</dbReference>
<organism evidence="4 5">
    <name type="scientific">Actinopolymorpha cephalotaxi</name>
    <dbReference type="NCBI Taxonomy" id="504797"/>
    <lineage>
        <taxon>Bacteria</taxon>
        <taxon>Bacillati</taxon>
        <taxon>Actinomycetota</taxon>
        <taxon>Actinomycetes</taxon>
        <taxon>Propionibacteriales</taxon>
        <taxon>Actinopolymorphaceae</taxon>
        <taxon>Actinopolymorpha</taxon>
    </lineage>
</organism>
<name>A0A1I3C6Q6_9ACTN</name>
<dbReference type="SFLD" id="SFLDG01129">
    <property type="entry name" value="C1.5:_HAD__Beta-PGM__Phosphata"/>
    <property type="match status" value="1"/>
</dbReference>
<evidence type="ECO:0000256" key="2">
    <source>
        <dbReference type="ARBA" id="ARBA00022842"/>
    </source>
</evidence>
<dbReference type="EC" id="3.1.3.18" evidence="3"/>
<accession>A0A1I3C6Q6</accession>
<dbReference type="InterPro" id="IPR051400">
    <property type="entry name" value="HAD-like_hydrolase"/>
</dbReference>
<dbReference type="Gene3D" id="1.10.150.520">
    <property type="match status" value="1"/>
</dbReference>
<evidence type="ECO:0000313" key="4">
    <source>
        <dbReference type="EMBL" id="SFH69681.1"/>
    </source>
</evidence>
<dbReference type="EMBL" id="JACBZA010000001">
    <property type="protein sequence ID" value="NYH85420.1"/>
    <property type="molecule type" value="Genomic_DNA"/>
</dbReference>
<evidence type="ECO:0000313" key="6">
    <source>
        <dbReference type="Proteomes" id="UP000533017"/>
    </source>
</evidence>
<dbReference type="PANTHER" id="PTHR46470">
    <property type="entry name" value="N-ACYLNEURAMINATE-9-PHOSPHATASE"/>
    <property type="match status" value="1"/>
</dbReference>
<proteinExistence type="predicted"/>
<dbReference type="RefSeq" id="WP_139239267.1">
    <property type="nucleotide sequence ID" value="NZ_FOOI01000029.1"/>
</dbReference>
<evidence type="ECO:0000313" key="3">
    <source>
        <dbReference type="EMBL" id="NYH85420.1"/>
    </source>
</evidence>
<keyword evidence="1 3" id="KW-0378">Hydrolase</keyword>
<dbReference type="SFLD" id="SFLDS00003">
    <property type="entry name" value="Haloacid_Dehalogenase"/>
    <property type="match status" value="1"/>
</dbReference>
<evidence type="ECO:0000256" key="1">
    <source>
        <dbReference type="ARBA" id="ARBA00022801"/>
    </source>
</evidence>
<gene>
    <name evidence="3" type="ORF">FHR37_004271</name>
    <name evidence="4" type="ORF">SAMN05421678_12930</name>
</gene>
<dbReference type="EMBL" id="FOOI01000029">
    <property type="protein sequence ID" value="SFH69681.1"/>
    <property type="molecule type" value="Genomic_DNA"/>
</dbReference>
<dbReference type="AlphaFoldDB" id="A0A1I3C6Q6"/>
<sequence length="297" mass="33001">MNPVEKAHDKSPQVLLVTDLDNTLYDFGQYFEAGLKRLIPVLMSLLAIDENEALLQVRAALSRTKNLENPFIVEHMPITESLSKNEARDLARTANIEFWEGAKSGLYAYPGVEPTLRHLRAIGVPVVAHTDAPIHQAIRRLRFLQLDGFFQGIVATSWFRKRQGPYPTALVVALPGFRSPPRRYKVTWRLSPTEAKPNRQVLKRIASTIGGRETQVLVVGDSVTRDVQPAIESGFIAAWAQYGIRDTSKEPLLQSVVPSRLSDLLVQPELPDGCSAIDTFADVVNLIPGQLPLPILI</sequence>
<dbReference type="GO" id="GO:0008967">
    <property type="term" value="F:phosphoglycolate phosphatase activity"/>
    <property type="evidence" value="ECO:0007669"/>
    <property type="project" value="UniProtKB-EC"/>
</dbReference>
<dbReference type="Gene3D" id="3.40.50.1000">
    <property type="entry name" value="HAD superfamily/HAD-like"/>
    <property type="match status" value="2"/>
</dbReference>
<dbReference type="OrthoDB" id="3680851at2"/>
<dbReference type="InterPro" id="IPR023214">
    <property type="entry name" value="HAD_sf"/>
</dbReference>
<keyword evidence="6" id="KW-1185">Reference proteome</keyword>
<reference evidence="4 5" key="1">
    <citation type="submission" date="2016-10" db="EMBL/GenBank/DDBJ databases">
        <authorList>
            <person name="de Groot N.N."/>
        </authorList>
    </citation>
    <scope>NUCLEOTIDE SEQUENCE [LARGE SCALE GENOMIC DNA]</scope>
    <source>
        <strain evidence="4 5">CPCC 202808</strain>
    </source>
</reference>
<dbReference type="Proteomes" id="UP000533017">
    <property type="component" value="Unassembled WGS sequence"/>
</dbReference>
<protein>
    <submittedName>
        <fullName evidence="4">FMN phosphatase YigB, HAD superfamily</fullName>
    </submittedName>
    <submittedName>
        <fullName evidence="3">Phosphoglycolate phosphatase</fullName>
        <ecNumber evidence="3">3.1.3.18</ecNumber>
    </submittedName>
</protein>